<dbReference type="AlphaFoldDB" id="A0A199VN51"/>
<sequence length="168" mass="18808">MADEKARAEQNRQDTNQNQNQNQNQNPPPAQPGRGLDAFSRLPSAGLIFLGFNTAVAVYRVRDYPWPVAFVVLFFLDLLLLFHILHLLVAAPPNSNSPRRCRLRTAVWFLASFITAMLSYGVADMMLAVVWCAAALAVGLGFYWLSIYAPDSYLLPTDLKDDDICDML</sequence>
<gene>
    <name evidence="3" type="ORF">ACMD2_16519</name>
</gene>
<feature type="transmembrane region" description="Helical" evidence="2">
    <location>
        <begin position="67"/>
        <end position="91"/>
    </location>
</feature>
<feature type="transmembrane region" description="Helical" evidence="2">
    <location>
        <begin position="128"/>
        <end position="145"/>
    </location>
</feature>
<feature type="region of interest" description="Disordered" evidence="1">
    <location>
        <begin position="1"/>
        <end position="35"/>
    </location>
</feature>
<dbReference type="InterPro" id="IPR045501">
    <property type="entry name" value="DUF6490"/>
</dbReference>
<dbReference type="Proteomes" id="UP000092600">
    <property type="component" value="Unassembled WGS sequence"/>
</dbReference>
<keyword evidence="2" id="KW-0812">Transmembrane</keyword>
<dbReference type="Pfam" id="PF20100">
    <property type="entry name" value="DUF6490"/>
    <property type="match status" value="1"/>
</dbReference>
<evidence type="ECO:0000313" key="4">
    <source>
        <dbReference type="Proteomes" id="UP000092600"/>
    </source>
</evidence>
<proteinExistence type="predicted"/>
<evidence type="ECO:0000313" key="3">
    <source>
        <dbReference type="EMBL" id="OAY78489.1"/>
    </source>
</evidence>
<comment type="caution">
    <text evidence="3">The sequence shown here is derived from an EMBL/GenBank/DDBJ whole genome shotgun (WGS) entry which is preliminary data.</text>
</comment>
<keyword evidence="2" id="KW-1133">Transmembrane helix</keyword>
<dbReference type="EMBL" id="LSRQ01001269">
    <property type="protein sequence ID" value="OAY78489.1"/>
    <property type="molecule type" value="Genomic_DNA"/>
</dbReference>
<accession>A0A199VN51</accession>
<protein>
    <submittedName>
        <fullName evidence="3">Uncharacterized protein</fullName>
    </submittedName>
</protein>
<evidence type="ECO:0000256" key="2">
    <source>
        <dbReference type="SAM" id="Phobius"/>
    </source>
</evidence>
<feature type="compositionally biased region" description="Low complexity" evidence="1">
    <location>
        <begin position="13"/>
        <end position="25"/>
    </location>
</feature>
<dbReference type="PANTHER" id="PTHR46610">
    <property type="entry name" value="OS05G0181300 PROTEIN"/>
    <property type="match status" value="1"/>
</dbReference>
<organism evidence="3 4">
    <name type="scientific">Ananas comosus</name>
    <name type="common">Pineapple</name>
    <name type="synonym">Ananas ananas</name>
    <dbReference type="NCBI Taxonomy" id="4615"/>
    <lineage>
        <taxon>Eukaryota</taxon>
        <taxon>Viridiplantae</taxon>
        <taxon>Streptophyta</taxon>
        <taxon>Embryophyta</taxon>
        <taxon>Tracheophyta</taxon>
        <taxon>Spermatophyta</taxon>
        <taxon>Magnoliopsida</taxon>
        <taxon>Liliopsida</taxon>
        <taxon>Poales</taxon>
        <taxon>Bromeliaceae</taxon>
        <taxon>Bromelioideae</taxon>
        <taxon>Ananas</taxon>
    </lineage>
</organism>
<feature type="compositionally biased region" description="Basic and acidic residues" evidence="1">
    <location>
        <begin position="1"/>
        <end position="12"/>
    </location>
</feature>
<evidence type="ECO:0000256" key="1">
    <source>
        <dbReference type="SAM" id="MobiDB-lite"/>
    </source>
</evidence>
<feature type="transmembrane region" description="Helical" evidence="2">
    <location>
        <begin position="103"/>
        <end position="122"/>
    </location>
</feature>
<keyword evidence="2" id="KW-0472">Membrane</keyword>
<name>A0A199VN51_ANACO</name>
<reference evidence="3 4" key="1">
    <citation type="journal article" date="2016" name="DNA Res.">
        <title>The draft genome of MD-2 pineapple using hybrid error correction of long reads.</title>
        <authorList>
            <person name="Redwan R.M."/>
            <person name="Saidin A."/>
            <person name="Kumar S.V."/>
        </authorList>
    </citation>
    <scope>NUCLEOTIDE SEQUENCE [LARGE SCALE GENOMIC DNA]</scope>
    <source>
        <strain evidence="4">cv. MD2</strain>
        <tissue evidence="3">Leaf</tissue>
    </source>
</reference>
<dbReference type="PANTHER" id="PTHR46610:SF3">
    <property type="entry name" value="OS01G0238200 PROTEIN"/>
    <property type="match status" value="1"/>
</dbReference>